<reference evidence="3 4" key="1">
    <citation type="submission" date="2019-01" db="EMBL/GenBank/DDBJ databases">
        <title>A draft genome assembly of the solar-powered sea slug Elysia chlorotica.</title>
        <authorList>
            <person name="Cai H."/>
            <person name="Li Q."/>
            <person name="Fang X."/>
            <person name="Li J."/>
            <person name="Curtis N.E."/>
            <person name="Altenburger A."/>
            <person name="Shibata T."/>
            <person name="Feng M."/>
            <person name="Maeda T."/>
            <person name="Schwartz J.A."/>
            <person name="Shigenobu S."/>
            <person name="Lundholm N."/>
            <person name="Nishiyama T."/>
            <person name="Yang H."/>
            <person name="Hasebe M."/>
            <person name="Li S."/>
            <person name="Pierce S.K."/>
            <person name="Wang J."/>
        </authorList>
    </citation>
    <scope>NUCLEOTIDE SEQUENCE [LARGE SCALE GENOMIC DNA]</scope>
    <source>
        <strain evidence="3">EC2010</strain>
        <tissue evidence="3">Whole organism of an adult</tissue>
    </source>
</reference>
<gene>
    <name evidence="3" type="ORF">EGW08_014049</name>
</gene>
<name>A0A3S0ZM70_ELYCH</name>
<feature type="compositionally biased region" description="Pro residues" evidence="1">
    <location>
        <begin position="147"/>
        <end position="156"/>
    </location>
</feature>
<dbReference type="AlphaFoldDB" id="A0A3S0ZM70"/>
<feature type="chain" id="PRO_5018654180" evidence="2">
    <location>
        <begin position="17"/>
        <end position="217"/>
    </location>
</feature>
<accession>A0A3S0ZM70</accession>
<keyword evidence="2" id="KW-0732">Signal</keyword>
<evidence type="ECO:0000313" key="3">
    <source>
        <dbReference type="EMBL" id="RUS78190.1"/>
    </source>
</evidence>
<evidence type="ECO:0000256" key="1">
    <source>
        <dbReference type="SAM" id="MobiDB-lite"/>
    </source>
</evidence>
<dbReference type="EMBL" id="RQTK01000526">
    <property type="protein sequence ID" value="RUS78190.1"/>
    <property type="molecule type" value="Genomic_DNA"/>
</dbReference>
<keyword evidence="4" id="KW-1185">Reference proteome</keyword>
<feature type="region of interest" description="Disordered" evidence="1">
    <location>
        <begin position="136"/>
        <end position="174"/>
    </location>
</feature>
<feature type="non-terminal residue" evidence="3">
    <location>
        <position position="217"/>
    </location>
</feature>
<feature type="signal peptide" evidence="2">
    <location>
        <begin position="1"/>
        <end position="16"/>
    </location>
</feature>
<dbReference type="OrthoDB" id="10650866at2759"/>
<proteinExistence type="predicted"/>
<comment type="caution">
    <text evidence="3">The sequence shown here is derived from an EMBL/GenBank/DDBJ whole genome shotgun (WGS) entry which is preliminary data.</text>
</comment>
<protein>
    <submittedName>
        <fullName evidence="3">Uncharacterized protein</fullName>
    </submittedName>
</protein>
<evidence type="ECO:0000256" key="2">
    <source>
        <dbReference type="SAM" id="SignalP"/>
    </source>
</evidence>
<dbReference type="Proteomes" id="UP000271974">
    <property type="component" value="Unassembled WGS sequence"/>
</dbReference>
<sequence length="217" mass="22706">MQPLVLLPILVSMASANSIMNNILLNVLTQGMDPISRSFMKSTLGTELFDMDPSSGGSGGGVPYGMEGLVNGISNQIAQSMFKPPQWGPNSGYNPSTPTFATTNIVTPSANKPPPTNKGANFVNPYNSAPFAVSPRSSSRNVMSPAAPLPIGPTPPSVTSLANPTPTPGPSGPAQISFSSGTNGLVAPNSGMSTAPTRRANFFETFMMMRMMQMMDF</sequence>
<evidence type="ECO:0000313" key="4">
    <source>
        <dbReference type="Proteomes" id="UP000271974"/>
    </source>
</evidence>
<organism evidence="3 4">
    <name type="scientific">Elysia chlorotica</name>
    <name type="common">Eastern emerald elysia</name>
    <name type="synonym">Sea slug</name>
    <dbReference type="NCBI Taxonomy" id="188477"/>
    <lineage>
        <taxon>Eukaryota</taxon>
        <taxon>Metazoa</taxon>
        <taxon>Spiralia</taxon>
        <taxon>Lophotrochozoa</taxon>
        <taxon>Mollusca</taxon>
        <taxon>Gastropoda</taxon>
        <taxon>Heterobranchia</taxon>
        <taxon>Euthyneura</taxon>
        <taxon>Panpulmonata</taxon>
        <taxon>Sacoglossa</taxon>
        <taxon>Placobranchoidea</taxon>
        <taxon>Plakobranchidae</taxon>
        <taxon>Elysia</taxon>
    </lineage>
</organism>